<dbReference type="EMBL" id="JAUSUZ010000001">
    <property type="protein sequence ID" value="MDQ0363682.1"/>
    <property type="molecule type" value="Genomic_DNA"/>
</dbReference>
<evidence type="ECO:0000313" key="3">
    <source>
        <dbReference type="EMBL" id="MDQ0363682.1"/>
    </source>
</evidence>
<reference evidence="3 4" key="1">
    <citation type="submission" date="2023-07" db="EMBL/GenBank/DDBJ databases">
        <title>Sequencing the genomes of 1000 actinobacteria strains.</title>
        <authorList>
            <person name="Klenk H.-P."/>
        </authorList>
    </citation>
    <scope>NUCLEOTIDE SEQUENCE [LARGE SCALE GENOMIC DNA]</scope>
    <source>
        <strain evidence="3 4">DSM 44709</strain>
    </source>
</reference>
<evidence type="ECO:0000256" key="1">
    <source>
        <dbReference type="SAM" id="Phobius"/>
    </source>
</evidence>
<dbReference type="Proteomes" id="UP001240236">
    <property type="component" value="Unassembled WGS sequence"/>
</dbReference>
<name>A0AAE3VUV4_9ACTN</name>
<proteinExistence type="predicted"/>
<feature type="transmembrane region" description="Helical" evidence="1">
    <location>
        <begin position="5"/>
        <end position="22"/>
    </location>
</feature>
<comment type="caution">
    <text evidence="3">The sequence shown here is derived from an EMBL/GenBank/DDBJ whole genome shotgun (WGS) entry which is preliminary data.</text>
</comment>
<feature type="transmembrane region" description="Helical" evidence="1">
    <location>
        <begin position="28"/>
        <end position="49"/>
    </location>
</feature>
<dbReference type="AlphaFoldDB" id="A0AAE3VUV4"/>
<accession>A0AAE3VUV4</accession>
<keyword evidence="1" id="KW-0472">Membrane</keyword>
<protein>
    <recommendedName>
        <fullName evidence="2">YcxB-like C-terminal domain-containing protein</fullName>
    </recommendedName>
</protein>
<evidence type="ECO:0000313" key="4">
    <source>
        <dbReference type="Proteomes" id="UP001240236"/>
    </source>
</evidence>
<dbReference type="Pfam" id="PF14317">
    <property type="entry name" value="YcxB"/>
    <property type="match status" value="1"/>
</dbReference>
<keyword evidence="4" id="KW-1185">Reference proteome</keyword>
<sequence length="138" mass="15078">MQISLWVPYAALIPLGVLLIVLEPAMPLAYAALIIGFFLIFGAGPLTVARAVRAQSRAIRDGQHLTLDVEWMTVTYPLAESRFRWAGPDRVIDTPEVWYAMFGKAQAIAIPKAEMTDAQRAEFASLVATRLTPAVPPG</sequence>
<dbReference type="InterPro" id="IPR025588">
    <property type="entry name" value="YcxB-like_C"/>
</dbReference>
<organism evidence="3 4">
    <name type="scientific">Catenuloplanes indicus</name>
    <dbReference type="NCBI Taxonomy" id="137267"/>
    <lineage>
        <taxon>Bacteria</taxon>
        <taxon>Bacillati</taxon>
        <taxon>Actinomycetota</taxon>
        <taxon>Actinomycetes</taxon>
        <taxon>Micromonosporales</taxon>
        <taxon>Micromonosporaceae</taxon>
        <taxon>Catenuloplanes</taxon>
    </lineage>
</organism>
<gene>
    <name evidence="3" type="ORF">J2S42_000351</name>
</gene>
<feature type="domain" description="YcxB-like C-terminal" evidence="2">
    <location>
        <begin position="68"/>
        <end position="126"/>
    </location>
</feature>
<dbReference type="RefSeq" id="WP_307234498.1">
    <property type="nucleotide sequence ID" value="NZ_JAUSUZ010000001.1"/>
</dbReference>
<evidence type="ECO:0000259" key="2">
    <source>
        <dbReference type="Pfam" id="PF14317"/>
    </source>
</evidence>
<keyword evidence="1" id="KW-1133">Transmembrane helix</keyword>
<keyword evidence="1" id="KW-0812">Transmembrane</keyword>